<keyword evidence="1" id="KW-0472">Membrane</keyword>
<dbReference type="Pfam" id="PF04773">
    <property type="entry name" value="FecR"/>
    <property type="match status" value="1"/>
</dbReference>
<evidence type="ECO:0000256" key="1">
    <source>
        <dbReference type="SAM" id="Phobius"/>
    </source>
</evidence>
<dbReference type="InterPro" id="IPR006860">
    <property type="entry name" value="FecR"/>
</dbReference>
<evidence type="ECO:0000313" key="5">
    <source>
        <dbReference type="Proteomes" id="UP000745859"/>
    </source>
</evidence>
<keyword evidence="1" id="KW-1133">Transmembrane helix</keyword>
<evidence type="ECO:0000259" key="3">
    <source>
        <dbReference type="Pfam" id="PF16344"/>
    </source>
</evidence>
<dbReference type="Proteomes" id="UP000745859">
    <property type="component" value="Unassembled WGS sequence"/>
</dbReference>
<dbReference type="InterPro" id="IPR032508">
    <property type="entry name" value="FecR_C"/>
</dbReference>
<accession>A0ABX0U9N8</accession>
<comment type="caution">
    <text evidence="4">The sequence shown here is derived from an EMBL/GenBank/DDBJ whole genome shotgun (WGS) entry which is preliminary data.</text>
</comment>
<feature type="domain" description="Protein FecR C-terminal" evidence="3">
    <location>
        <begin position="310"/>
        <end position="379"/>
    </location>
</feature>
<gene>
    <name evidence="4" type="ORF">FHR24_002007</name>
</gene>
<feature type="transmembrane region" description="Helical" evidence="1">
    <location>
        <begin position="78"/>
        <end position="100"/>
    </location>
</feature>
<dbReference type="RefSeq" id="WP_167187773.1">
    <property type="nucleotide sequence ID" value="NZ_JAASQL010000002.1"/>
</dbReference>
<dbReference type="PANTHER" id="PTHR30273:SF2">
    <property type="entry name" value="PROTEIN FECR"/>
    <property type="match status" value="1"/>
</dbReference>
<sequence length="380" mass="43733">MISSEIKNSIINYLNGNATEQEIKLLENWIVVNNHKELFKEYVQIHHAANSISTQNNYQDFINKETVRITKTKKRNTLIYLSFKYAAILILFLTSGYFLYQTNITKNTLMANVDQITLQLANGEIEVLNENSSREILDIHGHKIGTQQANRIVYHTTAAKKPVYNQLSVPYGKQFELVLSDGTCITVNSGTTIEYPTQLATNQKRKVKLKGEAYFNVAKDSAHPFVVTANNLKVRVLGTQFNISAYPEEQNIATVLVEGLVGLYDQEQYHPKTATLLTPGFKGIYNEQSRNISKQKVDTRIYTGWKTGLLIFRNIPFQNILKRLERTYNIQITNNNKELNLEYFNASFDTHEDDIYKILNTFKKSYNFTYTTKNNQITIH</sequence>
<dbReference type="Pfam" id="PF16344">
    <property type="entry name" value="FecR_C"/>
    <property type="match status" value="1"/>
</dbReference>
<feature type="domain" description="FecR protein" evidence="2">
    <location>
        <begin position="168"/>
        <end position="261"/>
    </location>
</feature>
<dbReference type="EMBL" id="JAASQL010000002">
    <property type="protein sequence ID" value="NIJ45539.1"/>
    <property type="molecule type" value="Genomic_DNA"/>
</dbReference>
<proteinExistence type="predicted"/>
<keyword evidence="5" id="KW-1185">Reference proteome</keyword>
<protein>
    <recommendedName>
        <fullName evidence="6">FecR family protein</fullName>
    </recommendedName>
</protein>
<evidence type="ECO:0000259" key="2">
    <source>
        <dbReference type="Pfam" id="PF04773"/>
    </source>
</evidence>
<keyword evidence="1" id="KW-0812">Transmembrane</keyword>
<evidence type="ECO:0000313" key="4">
    <source>
        <dbReference type="EMBL" id="NIJ45539.1"/>
    </source>
</evidence>
<dbReference type="InterPro" id="IPR012373">
    <property type="entry name" value="Ferrdict_sens_TM"/>
</dbReference>
<dbReference type="Gene3D" id="3.55.50.30">
    <property type="match status" value="1"/>
</dbReference>
<organism evidence="4 5">
    <name type="scientific">Wenyingzhuangia heitensis</name>
    <dbReference type="NCBI Taxonomy" id="1487859"/>
    <lineage>
        <taxon>Bacteria</taxon>
        <taxon>Pseudomonadati</taxon>
        <taxon>Bacteroidota</taxon>
        <taxon>Flavobacteriia</taxon>
        <taxon>Flavobacteriales</taxon>
        <taxon>Flavobacteriaceae</taxon>
        <taxon>Wenyingzhuangia</taxon>
    </lineage>
</organism>
<evidence type="ECO:0008006" key="6">
    <source>
        <dbReference type="Google" id="ProtNLM"/>
    </source>
</evidence>
<dbReference type="PIRSF" id="PIRSF018266">
    <property type="entry name" value="FecR"/>
    <property type="match status" value="1"/>
</dbReference>
<dbReference type="PANTHER" id="PTHR30273">
    <property type="entry name" value="PERIPLASMIC SIGNAL SENSOR AND SIGMA FACTOR ACTIVATOR FECR-RELATED"/>
    <property type="match status" value="1"/>
</dbReference>
<dbReference type="Gene3D" id="2.60.120.1440">
    <property type="match status" value="1"/>
</dbReference>
<name>A0ABX0U9N8_9FLAO</name>
<reference evidence="4 5" key="1">
    <citation type="submission" date="2020-03" db="EMBL/GenBank/DDBJ databases">
        <title>Genomic Encyclopedia of Type Strains, Phase IV (KMG-IV): sequencing the most valuable type-strain genomes for metagenomic binning, comparative biology and taxonomic classification.</title>
        <authorList>
            <person name="Goeker M."/>
        </authorList>
    </citation>
    <scope>NUCLEOTIDE SEQUENCE [LARGE SCALE GENOMIC DNA]</scope>
    <source>
        <strain evidence="4 5">DSM 101599</strain>
    </source>
</reference>